<proteinExistence type="predicted"/>
<reference evidence="1 2" key="1">
    <citation type="submission" date="2023-10" db="EMBL/GenBank/DDBJ databases">
        <title>Chromosome-scale genome assembly provides insights into flower coloration mechanisms of Canna indica.</title>
        <authorList>
            <person name="Li C."/>
        </authorList>
    </citation>
    <scope>NUCLEOTIDE SEQUENCE [LARGE SCALE GENOMIC DNA]</scope>
    <source>
        <tissue evidence="1">Flower</tissue>
    </source>
</reference>
<protein>
    <submittedName>
        <fullName evidence="1">Uncharacterized protein</fullName>
    </submittedName>
</protein>
<organism evidence="1 2">
    <name type="scientific">Canna indica</name>
    <name type="common">Indian-shot</name>
    <dbReference type="NCBI Taxonomy" id="4628"/>
    <lineage>
        <taxon>Eukaryota</taxon>
        <taxon>Viridiplantae</taxon>
        <taxon>Streptophyta</taxon>
        <taxon>Embryophyta</taxon>
        <taxon>Tracheophyta</taxon>
        <taxon>Spermatophyta</taxon>
        <taxon>Magnoliopsida</taxon>
        <taxon>Liliopsida</taxon>
        <taxon>Zingiberales</taxon>
        <taxon>Cannaceae</taxon>
        <taxon>Canna</taxon>
    </lineage>
</organism>
<name>A0AAQ3KB51_9LILI</name>
<gene>
    <name evidence="1" type="ORF">Cni_G12673</name>
</gene>
<dbReference type="AlphaFoldDB" id="A0AAQ3KB51"/>
<sequence>MLTLNILIIQLTETYIFYNGKQNIYLNQQTRKKENIKCQNLQHIPLYQLSDKQRIKRTRESNSLQLNFIMLITLEHLVLSTKLSNKQCQNVIEFMILNLQIITKIHDTDVCSIKFLKSTPK</sequence>
<dbReference type="Proteomes" id="UP001327560">
    <property type="component" value="Chromosome 4"/>
</dbReference>
<accession>A0AAQ3KB51</accession>
<keyword evidence="2" id="KW-1185">Reference proteome</keyword>
<dbReference type="EMBL" id="CP136893">
    <property type="protein sequence ID" value="WOL03953.1"/>
    <property type="molecule type" value="Genomic_DNA"/>
</dbReference>
<evidence type="ECO:0000313" key="1">
    <source>
        <dbReference type="EMBL" id="WOL03953.1"/>
    </source>
</evidence>
<evidence type="ECO:0000313" key="2">
    <source>
        <dbReference type="Proteomes" id="UP001327560"/>
    </source>
</evidence>